<dbReference type="PANTHER" id="PTHR45918">
    <property type="entry name" value="ALPHA-1,3/1,6-MANNOSYLTRANSFERASE ALG2"/>
    <property type="match status" value="1"/>
</dbReference>
<dbReference type="STRING" id="1802617.A2886_00770"/>
<dbReference type="GO" id="GO:0004378">
    <property type="term" value="F:GDP-Man:Man(1)GlcNAc(2)-PP-Dol alpha-1,3-mannosyltransferase activity"/>
    <property type="evidence" value="ECO:0007669"/>
    <property type="project" value="InterPro"/>
</dbReference>
<dbReference type="InterPro" id="IPR001296">
    <property type="entry name" value="Glyco_trans_1"/>
</dbReference>
<accession>A0A1F4USK9</accession>
<dbReference type="GO" id="GO:0012505">
    <property type="term" value="C:endomembrane system"/>
    <property type="evidence" value="ECO:0007669"/>
    <property type="project" value="TreeGrafter"/>
</dbReference>
<keyword evidence="1" id="KW-0808">Transferase</keyword>
<dbReference type="InterPro" id="IPR027054">
    <property type="entry name" value="ALG2"/>
</dbReference>
<proteinExistence type="predicted"/>
<dbReference type="Gene3D" id="3.40.50.2000">
    <property type="entry name" value="Glycogen Phosphorylase B"/>
    <property type="match status" value="2"/>
</dbReference>
<comment type="caution">
    <text evidence="3">The sequence shown here is derived from an EMBL/GenBank/DDBJ whole genome shotgun (WGS) entry which is preliminary data.</text>
</comment>
<evidence type="ECO:0000259" key="2">
    <source>
        <dbReference type="Pfam" id="PF00534"/>
    </source>
</evidence>
<dbReference type="PANTHER" id="PTHR45918:SF1">
    <property type="entry name" value="ALPHA-1,3_1,6-MANNOSYLTRANSFERASE ALG2"/>
    <property type="match status" value="1"/>
</dbReference>
<evidence type="ECO:0000313" key="4">
    <source>
        <dbReference type="Proteomes" id="UP000176608"/>
    </source>
</evidence>
<dbReference type="SUPFAM" id="SSF53756">
    <property type="entry name" value="UDP-Glycosyltransferase/glycogen phosphorylase"/>
    <property type="match status" value="1"/>
</dbReference>
<dbReference type="AlphaFoldDB" id="A0A1F4USK9"/>
<gene>
    <name evidence="3" type="ORF">A2886_00770</name>
</gene>
<name>A0A1F4USK9_UNCKA</name>
<feature type="domain" description="Glycosyl transferase family 1" evidence="2">
    <location>
        <begin position="209"/>
        <end position="351"/>
    </location>
</feature>
<dbReference type="Pfam" id="PF00534">
    <property type="entry name" value="Glycos_transf_1"/>
    <property type="match status" value="1"/>
</dbReference>
<dbReference type="Proteomes" id="UP000176608">
    <property type="component" value="Unassembled WGS sequence"/>
</dbReference>
<evidence type="ECO:0000313" key="3">
    <source>
        <dbReference type="EMBL" id="OGC47163.1"/>
    </source>
</evidence>
<dbReference type="EMBL" id="MEVA01000016">
    <property type="protein sequence ID" value="OGC47163.1"/>
    <property type="molecule type" value="Genomic_DNA"/>
</dbReference>
<organism evidence="3 4">
    <name type="scientific">candidate division WWE3 bacterium RIFCSPHIGHO2_01_FULL_42_13</name>
    <dbReference type="NCBI Taxonomy" id="1802617"/>
    <lineage>
        <taxon>Bacteria</taxon>
        <taxon>Katanobacteria</taxon>
    </lineage>
</organism>
<sequence length="379" mass="43681">MRVALVHDDLIQFGGAENLLLALHEIWPEAPIYTAVASRKWKKICKDKKIDLRTSFMQNLPFSVQLNRYYAPFLIHPLAFESFDFSGFDLVISSSARYAHGIITKPETLHICYMNSPGRMFWEPSRYFEDETYGLLKPFKFLARPFLSLPLSYLREWDYIAAQRPDYFIANSTSARERIKKYYGREAEVIYPFVDYEKFSRHEFVLGDYYIVLTRLAYWKKVDLAIEACNKLKLNLKIISEGPALAYLKKIAGPTIEFLGYVDDEKRNIILSGVRALINTQEEDFGIVPLEAMASGKPVIAFGKGGAVETVIPGKTGEFFYEQSSDALISLLTAFHPEKYDPEMCREQAKRFEKSVFTAKIKETVSELWLQRKQKLQSA</sequence>
<reference evidence="3 4" key="1">
    <citation type="journal article" date="2016" name="Nat. Commun.">
        <title>Thousands of microbial genomes shed light on interconnected biogeochemical processes in an aquifer system.</title>
        <authorList>
            <person name="Anantharaman K."/>
            <person name="Brown C.T."/>
            <person name="Hug L.A."/>
            <person name="Sharon I."/>
            <person name="Castelle C.J."/>
            <person name="Probst A.J."/>
            <person name="Thomas B.C."/>
            <person name="Singh A."/>
            <person name="Wilkins M.J."/>
            <person name="Karaoz U."/>
            <person name="Brodie E.L."/>
            <person name="Williams K.H."/>
            <person name="Hubbard S.S."/>
            <person name="Banfield J.F."/>
        </authorList>
    </citation>
    <scope>NUCLEOTIDE SEQUENCE [LARGE SCALE GENOMIC DNA]</scope>
</reference>
<evidence type="ECO:0000256" key="1">
    <source>
        <dbReference type="ARBA" id="ARBA00022679"/>
    </source>
</evidence>
<protein>
    <recommendedName>
        <fullName evidence="2">Glycosyl transferase family 1 domain-containing protein</fullName>
    </recommendedName>
</protein>